<keyword evidence="1" id="KW-0472">Membrane</keyword>
<protein>
    <recommendedName>
        <fullName evidence="4">PH domain-containing protein</fullName>
    </recommendedName>
</protein>
<dbReference type="Proteomes" id="UP000761264">
    <property type="component" value="Unassembled WGS sequence"/>
</dbReference>
<sequence length="176" mass="18857">MIVLRYPPRALMGDYLRSGAGLLVGFGVLAAVPPNLPVLVIFGGIALLFSIFGIRTLRRHKLEVALTDNEIACRGFGTKVLPWAELEVMKLRYFGARKGKRGIFGSGFMELTLKGAGTAVTFESSLDGFEKLAAAALRSYKERGLEIDPATASNLIELGIDSGTTEPGCDSPPNIL</sequence>
<evidence type="ECO:0008006" key="4">
    <source>
        <dbReference type="Google" id="ProtNLM"/>
    </source>
</evidence>
<dbReference type="RefSeq" id="WP_167229586.1">
    <property type="nucleotide sequence ID" value="NZ_JAAQPH010000025.1"/>
</dbReference>
<keyword evidence="1" id="KW-1133">Transmembrane helix</keyword>
<keyword evidence="3" id="KW-1185">Reference proteome</keyword>
<proteinExistence type="predicted"/>
<accession>A0A967KAJ1</accession>
<evidence type="ECO:0000313" key="3">
    <source>
        <dbReference type="Proteomes" id="UP000761264"/>
    </source>
</evidence>
<evidence type="ECO:0000313" key="2">
    <source>
        <dbReference type="EMBL" id="NIA71668.1"/>
    </source>
</evidence>
<keyword evidence="1" id="KW-0812">Transmembrane</keyword>
<dbReference type="AlphaFoldDB" id="A0A967KAJ1"/>
<evidence type="ECO:0000256" key="1">
    <source>
        <dbReference type="SAM" id="Phobius"/>
    </source>
</evidence>
<reference evidence="2" key="1">
    <citation type="submission" date="2020-03" db="EMBL/GenBank/DDBJ databases">
        <title>Genome of Pelagibius litoralis DSM 21314T.</title>
        <authorList>
            <person name="Wang G."/>
        </authorList>
    </citation>
    <scope>NUCLEOTIDE SEQUENCE</scope>
    <source>
        <strain evidence="2">DSM 21314</strain>
    </source>
</reference>
<name>A0A967KAJ1_9PROT</name>
<gene>
    <name evidence="2" type="ORF">HBA54_24040</name>
</gene>
<organism evidence="2 3">
    <name type="scientific">Pelagibius litoralis</name>
    <dbReference type="NCBI Taxonomy" id="374515"/>
    <lineage>
        <taxon>Bacteria</taxon>
        <taxon>Pseudomonadati</taxon>
        <taxon>Pseudomonadota</taxon>
        <taxon>Alphaproteobacteria</taxon>
        <taxon>Rhodospirillales</taxon>
        <taxon>Rhodovibrionaceae</taxon>
        <taxon>Pelagibius</taxon>
    </lineage>
</organism>
<dbReference type="EMBL" id="JAAQPH010000025">
    <property type="protein sequence ID" value="NIA71668.1"/>
    <property type="molecule type" value="Genomic_DNA"/>
</dbReference>
<feature type="transmembrane region" description="Helical" evidence="1">
    <location>
        <begin position="15"/>
        <end position="32"/>
    </location>
</feature>
<comment type="caution">
    <text evidence="2">The sequence shown here is derived from an EMBL/GenBank/DDBJ whole genome shotgun (WGS) entry which is preliminary data.</text>
</comment>